<sequence length="185" mass="19700">MGSADSDRTIWTIDVGDGMTGEVADGSAQAGATGSGPISGAPTPVSLDEAECLRLISPGGVGRLGYNGRYGPTILPVNYALYEDTIVFRTAQDSPTDEDLRTGIANAEYKVAFEIDELDPAAREGWSVLIQGSLHHVESEDERASVREAGVEPWAGGPRELFLRIRPSRVTGRRISRDAPTGDAR</sequence>
<dbReference type="InterPro" id="IPR024747">
    <property type="entry name" value="Pyridox_Oxase-rel"/>
</dbReference>
<dbReference type="InterPro" id="IPR012349">
    <property type="entry name" value="Split_barrel_FMN-bd"/>
</dbReference>
<dbReference type="SUPFAM" id="SSF50475">
    <property type="entry name" value="FMN-binding split barrel"/>
    <property type="match status" value="1"/>
</dbReference>
<organism evidence="2 3">
    <name type="scientific">Actinoallomurus liliacearum</name>
    <dbReference type="NCBI Taxonomy" id="1080073"/>
    <lineage>
        <taxon>Bacteria</taxon>
        <taxon>Bacillati</taxon>
        <taxon>Actinomycetota</taxon>
        <taxon>Actinomycetes</taxon>
        <taxon>Streptosporangiales</taxon>
        <taxon>Thermomonosporaceae</taxon>
        <taxon>Actinoallomurus</taxon>
    </lineage>
</organism>
<name>A0ABP8U060_9ACTN</name>
<evidence type="ECO:0000256" key="1">
    <source>
        <dbReference type="SAM" id="MobiDB-lite"/>
    </source>
</evidence>
<protein>
    <recommendedName>
        <fullName evidence="4">Pyridoxamine 5'-phosphate oxidase family protein</fullName>
    </recommendedName>
</protein>
<accession>A0ABP8U060</accession>
<evidence type="ECO:0000313" key="2">
    <source>
        <dbReference type="EMBL" id="GAA4619223.1"/>
    </source>
</evidence>
<evidence type="ECO:0008006" key="4">
    <source>
        <dbReference type="Google" id="ProtNLM"/>
    </source>
</evidence>
<reference evidence="3" key="1">
    <citation type="journal article" date="2019" name="Int. J. Syst. Evol. Microbiol.">
        <title>The Global Catalogue of Microorganisms (GCM) 10K type strain sequencing project: providing services to taxonomists for standard genome sequencing and annotation.</title>
        <authorList>
            <consortium name="The Broad Institute Genomics Platform"/>
            <consortium name="The Broad Institute Genome Sequencing Center for Infectious Disease"/>
            <person name="Wu L."/>
            <person name="Ma J."/>
        </authorList>
    </citation>
    <scope>NUCLEOTIDE SEQUENCE [LARGE SCALE GENOMIC DNA]</scope>
    <source>
        <strain evidence="3">JCM 17938</strain>
    </source>
</reference>
<dbReference type="Proteomes" id="UP001500212">
    <property type="component" value="Unassembled WGS sequence"/>
</dbReference>
<dbReference type="Pfam" id="PF12900">
    <property type="entry name" value="Pyridox_ox_2"/>
    <property type="match status" value="1"/>
</dbReference>
<proteinExistence type="predicted"/>
<gene>
    <name evidence="2" type="ORF">GCM10023195_86810</name>
</gene>
<feature type="region of interest" description="Disordered" evidence="1">
    <location>
        <begin position="22"/>
        <end position="43"/>
    </location>
</feature>
<dbReference type="EMBL" id="BAABHJ010000040">
    <property type="protein sequence ID" value="GAA4619223.1"/>
    <property type="molecule type" value="Genomic_DNA"/>
</dbReference>
<evidence type="ECO:0000313" key="3">
    <source>
        <dbReference type="Proteomes" id="UP001500212"/>
    </source>
</evidence>
<keyword evidence="3" id="KW-1185">Reference proteome</keyword>
<dbReference type="Gene3D" id="2.30.110.10">
    <property type="entry name" value="Electron Transport, Fmn-binding Protein, Chain A"/>
    <property type="match status" value="1"/>
</dbReference>
<comment type="caution">
    <text evidence="2">The sequence shown here is derived from an EMBL/GenBank/DDBJ whole genome shotgun (WGS) entry which is preliminary data.</text>
</comment>